<dbReference type="AlphaFoldDB" id="A0A8H7AA15"/>
<accession>A0A8H7AA15</accession>
<sequence>MAILRSCHQDGKMVKFYRHLISKFIFAPSGEGDQRWKAYKFVKSVYDLWLPNHFKRICSAIDMLRADLTFEASDQPKLQSPDPDLESSRSGLSQQFEGYSMAHERVISDSQTTVQQVTPDTTVQTEQGNSMRNRRRP</sequence>
<evidence type="ECO:0000313" key="3">
    <source>
        <dbReference type="EMBL" id="KAF7503331.1"/>
    </source>
</evidence>
<dbReference type="Proteomes" id="UP000606974">
    <property type="component" value="Unassembled WGS sequence"/>
</dbReference>
<comment type="caution">
    <text evidence="3">The sequence shown here is derived from an EMBL/GenBank/DDBJ whole genome shotgun (WGS) entry which is preliminary data.</text>
</comment>
<dbReference type="EMBL" id="JAACFV010000184">
    <property type="protein sequence ID" value="KAF7503331.1"/>
    <property type="molecule type" value="Genomic_DNA"/>
</dbReference>
<name>A0A8H7AA15_9EURO</name>
<dbReference type="PANTHER" id="PTHR42470">
    <property type="entry name" value="VAST DOMAIN-CONTAINING PROTEIN"/>
    <property type="match status" value="1"/>
</dbReference>
<evidence type="ECO:0000256" key="1">
    <source>
        <dbReference type="SAM" id="MobiDB-lite"/>
    </source>
</evidence>
<protein>
    <recommendedName>
        <fullName evidence="2">DUF7924 domain-containing protein</fullName>
    </recommendedName>
</protein>
<dbReference type="PANTHER" id="PTHR42470:SF2">
    <property type="match status" value="1"/>
</dbReference>
<evidence type="ECO:0000313" key="4">
    <source>
        <dbReference type="Proteomes" id="UP000606974"/>
    </source>
</evidence>
<feature type="region of interest" description="Disordered" evidence="1">
    <location>
        <begin position="109"/>
        <end position="137"/>
    </location>
</feature>
<proteinExistence type="predicted"/>
<gene>
    <name evidence="3" type="ORF">GJ744_003974</name>
</gene>
<keyword evidence="4" id="KW-1185">Reference proteome</keyword>
<dbReference type="Pfam" id="PF25545">
    <property type="entry name" value="DUF7924"/>
    <property type="match status" value="1"/>
</dbReference>
<feature type="compositionally biased region" description="Low complexity" evidence="1">
    <location>
        <begin position="111"/>
        <end position="127"/>
    </location>
</feature>
<feature type="domain" description="DUF7924" evidence="2">
    <location>
        <begin position="10"/>
        <end position="61"/>
    </location>
</feature>
<dbReference type="InterPro" id="IPR057684">
    <property type="entry name" value="DUF7924"/>
</dbReference>
<reference evidence="3" key="1">
    <citation type="submission" date="2020-02" db="EMBL/GenBank/DDBJ databases">
        <authorList>
            <person name="Palmer J.M."/>
        </authorList>
    </citation>
    <scope>NUCLEOTIDE SEQUENCE</scope>
    <source>
        <strain evidence="3">EPUS1.4</strain>
        <tissue evidence="3">Thallus</tissue>
    </source>
</reference>
<evidence type="ECO:0000259" key="2">
    <source>
        <dbReference type="Pfam" id="PF25545"/>
    </source>
</evidence>
<dbReference type="OrthoDB" id="5400850at2759"/>
<feature type="region of interest" description="Disordered" evidence="1">
    <location>
        <begin position="74"/>
        <end position="93"/>
    </location>
</feature>
<organism evidence="3 4">
    <name type="scientific">Endocarpon pusillum</name>
    <dbReference type="NCBI Taxonomy" id="364733"/>
    <lineage>
        <taxon>Eukaryota</taxon>
        <taxon>Fungi</taxon>
        <taxon>Dikarya</taxon>
        <taxon>Ascomycota</taxon>
        <taxon>Pezizomycotina</taxon>
        <taxon>Eurotiomycetes</taxon>
        <taxon>Chaetothyriomycetidae</taxon>
        <taxon>Verrucariales</taxon>
        <taxon>Verrucariaceae</taxon>
        <taxon>Endocarpon</taxon>
    </lineage>
</organism>